<keyword evidence="2" id="KW-1185">Reference proteome</keyword>
<reference evidence="1 2" key="1">
    <citation type="journal article" date="2020" name="Cell">
        <title>Large-Scale Comparative Analyses of Tick Genomes Elucidate Their Genetic Diversity and Vector Capacities.</title>
        <authorList>
            <consortium name="Tick Genome and Microbiome Consortium (TIGMIC)"/>
            <person name="Jia N."/>
            <person name="Wang J."/>
            <person name="Shi W."/>
            <person name="Du L."/>
            <person name="Sun Y."/>
            <person name="Zhan W."/>
            <person name="Jiang J.F."/>
            <person name="Wang Q."/>
            <person name="Zhang B."/>
            <person name="Ji P."/>
            <person name="Bell-Sakyi L."/>
            <person name="Cui X.M."/>
            <person name="Yuan T.T."/>
            <person name="Jiang B.G."/>
            <person name="Yang W.F."/>
            <person name="Lam T.T."/>
            <person name="Chang Q.C."/>
            <person name="Ding S.J."/>
            <person name="Wang X.J."/>
            <person name="Zhu J.G."/>
            <person name="Ruan X.D."/>
            <person name="Zhao L."/>
            <person name="Wei J.T."/>
            <person name="Ye R.Z."/>
            <person name="Que T.C."/>
            <person name="Du C.H."/>
            <person name="Zhou Y.H."/>
            <person name="Cheng J.X."/>
            <person name="Dai P.F."/>
            <person name="Guo W.B."/>
            <person name="Han X.H."/>
            <person name="Huang E.J."/>
            <person name="Li L.F."/>
            <person name="Wei W."/>
            <person name="Gao Y.C."/>
            <person name="Liu J.Z."/>
            <person name="Shao H.Z."/>
            <person name="Wang X."/>
            <person name="Wang C.C."/>
            <person name="Yang T.C."/>
            <person name="Huo Q.B."/>
            <person name="Li W."/>
            <person name="Chen H.Y."/>
            <person name="Chen S.E."/>
            <person name="Zhou L.G."/>
            <person name="Ni X.B."/>
            <person name="Tian J.H."/>
            <person name="Sheng Y."/>
            <person name="Liu T."/>
            <person name="Pan Y.S."/>
            <person name="Xia L.Y."/>
            <person name="Li J."/>
            <person name="Zhao F."/>
            <person name="Cao W.C."/>
        </authorList>
    </citation>
    <scope>NUCLEOTIDE SEQUENCE [LARGE SCALE GENOMIC DNA]</scope>
    <source>
        <strain evidence="1">Iper-2018</strain>
    </source>
</reference>
<accession>A0AC60QEV8</accession>
<gene>
    <name evidence="1" type="ORF">HPB47_020616</name>
</gene>
<name>A0AC60QEV8_IXOPE</name>
<dbReference type="Proteomes" id="UP000805193">
    <property type="component" value="Unassembled WGS sequence"/>
</dbReference>
<protein>
    <submittedName>
        <fullName evidence="1">Uncharacterized protein</fullName>
    </submittedName>
</protein>
<dbReference type="EMBL" id="JABSTQ010009126">
    <property type="protein sequence ID" value="KAG0432675.1"/>
    <property type="molecule type" value="Genomic_DNA"/>
</dbReference>
<evidence type="ECO:0000313" key="1">
    <source>
        <dbReference type="EMBL" id="KAG0432675.1"/>
    </source>
</evidence>
<organism evidence="1 2">
    <name type="scientific">Ixodes persulcatus</name>
    <name type="common">Taiga tick</name>
    <dbReference type="NCBI Taxonomy" id="34615"/>
    <lineage>
        <taxon>Eukaryota</taxon>
        <taxon>Metazoa</taxon>
        <taxon>Ecdysozoa</taxon>
        <taxon>Arthropoda</taxon>
        <taxon>Chelicerata</taxon>
        <taxon>Arachnida</taxon>
        <taxon>Acari</taxon>
        <taxon>Parasitiformes</taxon>
        <taxon>Ixodida</taxon>
        <taxon>Ixodoidea</taxon>
        <taxon>Ixodidae</taxon>
        <taxon>Ixodinae</taxon>
        <taxon>Ixodes</taxon>
    </lineage>
</organism>
<evidence type="ECO:0000313" key="2">
    <source>
        <dbReference type="Proteomes" id="UP000805193"/>
    </source>
</evidence>
<comment type="caution">
    <text evidence="1">The sequence shown here is derived from an EMBL/GenBank/DDBJ whole genome shotgun (WGS) entry which is preliminary data.</text>
</comment>
<sequence length="226" mass="24715">MHPTLQAEYRATRVKALQKRISIGEGVLYTDAARDGGAAITATAVNQEGEVISSCSVNTSEREVTEEVAIALAIQRLAARNPVVRHRESLYRRAQGPGRPRKDVNESAAIWTPAHSSLSGIEKAHGAARELAHRAGAPLDLSLAFLTGEEDVGGMAPPPDGLLPSPSLLYKLYPDRYKPNFKLCGGHAKLRHLVWEYSRIDRKSHPLLEEIDNQESWEGLLPCADP</sequence>
<proteinExistence type="predicted"/>